<gene>
    <name evidence="2" type="ORF">ACFOZ8_00190</name>
</gene>
<dbReference type="InterPro" id="IPR038501">
    <property type="entry name" value="Spore_GerAC_C_sf"/>
</dbReference>
<reference evidence="3" key="1">
    <citation type="journal article" date="2019" name="Int. J. Syst. Evol. Microbiol.">
        <title>The Global Catalogue of Microorganisms (GCM) 10K type strain sequencing project: providing services to taxonomists for standard genome sequencing and annotation.</title>
        <authorList>
            <consortium name="The Broad Institute Genomics Platform"/>
            <consortium name="The Broad Institute Genome Sequencing Center for Infectious Disease"/>
            <person name="Wu L."/>
            <person name="Ma J."/>
        </authorList>
    </citation>
    <scope>NUCLEOTIDE SEQUENCE [LARGE SCALE GENOMIC DNA]</scope>
    <source>
        <strain evidence="3">IBRC-M 10987</strain>
    </source>
</reference>
<dbReference type="InterPro" id="IPR046953">
    <property type="entry name" value="Spore_GerAC-like_C"/>
</dbReference>
<evidence type="ECO:0000313" key="3">
    <source>
        <dbReference type="Proteomes" id="UP001595715"/>
    </source>
</evidence>
<dbReference type="Gene3D" id="3.30.300.210">
    <property type="entry name" value="Nutrient germinant receptor protein C, domain 3"/>
    <property type="match status" value="1"/>
</dbReference>
<evidence type="ECO:0000313" key="2">
    <source>
        <dbReference type="EMBL" id="MFC4098074.1"/>
    </source>
</evidence>
<proteinExistence type="predicted"/>
<evidence type="ECO:0000259" key="1">
    <source>
        <dbReference type="Pfam" id="PF05504"/>
    </source>
</evidence>
<organism evidence="2 3">
    <name type="scientific">Paenibacillus xanthanilyticus</name>
    <dbReference type="NCBI Taxonomy" id="1783531"/>
    <lineage>
        <taxon>Bacteria</taxon>
        <taxon>Bacillati</taxon>
        <taxon>Bacillota</taxon>
        <taxon>Bacilli</taxon>
        <taxon>Bacillales</taxon>
        <taxon>Paenibacillaceae</taxon>
        <taxon>Paenibacillus</taxon>
    </lineage>
</organism>
<accession>A0ABV8JZ53</accession>
<sequence>MKAKIDSFIAKTQQTYECEPFLWHLIARKHFWTLKAYQAYDWGMHYSKAKVHVTILMRIENFGKQIGPPLPLEIEGGQAG</sequence>
<keyword evidence="3" id="KW-1185">Reference proteome</keyword>
<feature type="domain" description="Spore germination GerAC-like C-terminal" evidence="1">
    <location>
        <begin position="2"/>
        <end position="63"/>
    </location>
</feature>
<dbReference type="Pfam" id="PF05504">
    <property type="entry name" value="Spore_GerAC"/>
    <property type="match status" value="1"/>
</dbReference>
<dbReference type="RefSeq" id="WP_377716452.1">
    <property type="nucleotide sequence ID" value="NZ_JBHSAM010000001.1"/>
</dbReference>
<protein>
    <submittedName>
        <fullName evidence="2">Ger(X)C family spore germination C-terminal domain-containing protein</fullName>
    </submittedName>
</protein>
<name>A0ABV8JZ53_9BACL</name>
<dbReference type="EMBL" id="JBHSAM010000001">
    <property type="protein sequence ID" value="MFC4098074.1"/>
    <property type="molecule type" value="Genomic_DNA"/>
</dbReference>
<comment type="caution">
    <text evidence="2">The sequence shown here is derived from an EMBL/GenBank/DDBJ whole genome shotgun (WGS) entry which is preliminary data.</text>
</comment>
<dbReference type="Proteomes" id="UP001595715">
    <property type="component" value="Unassembled WGS sequence"/>
</dbReference>